<dbReference type="Pfam" id="PF01636">
    <property type="entry name" value="APH"/>
    <property type="match status" value="1"/>
</dbReference>
<name>A0A090YL32_9BACI</name>
<gene>
    <name evidence="5" type="ORF">D0U04_20550</name>
    <name evidence="4" type="ORF">DJ93_5188</name>
</gene>
<keyword evidence="2" id="KW-0812">Transmembrane</keyword>
<dbReference type="PANTHER" id="PTHR21064:SF6">
    <property type="entry name" value="AMINOGLYCOSIDE PHOSPHOTRANSFERASE DOMAIN-CONTAINING PROTEIN"/>
    <property type="match status" value="1"/>
</dbReference>
<evidence type="ECO:0000313" key="4">
    <source>
        <dbReference type="EMBL" id="KFM98597.1"/>
    </source>
</evidence>
<keyword evidence="4" id="KW-0808">Transferase</keyword>
<evidence type="ECO:0000256" key="1">
    <source>
        <dbReference type="ARBA" id="ARBA00038240"/>
    </source>
</evidence>
<keyword evidence="2" id="KW-1133">Transmembrane helix</keyword>
<evidence type="ECO:0000313" key="6">
    <source>
        <dbReference type="Proteomes" id="UP000029389"/>
    </source>
</evidence>
<protein>
    <submittedName>
        <fullName evidence="5">Aminoglycoside phosphotransferase</fullName>
    </submittedName>
    <submittedName>
        <fullName evidence="4">Phosphotransferase enzyme family protein</fullName>
    </submittedName>
</protein>
<dbReference type="Proteomes" id="UP000029389">
    <property type="component" value="Unassembled WGS sequence"/>
</dbReference>
<dbReference type="GO" id="GO:0019202">
    <property type="term" value="F:amino acid kinase activity"/>
    <property type="evidence" value="ECO:0007669"/>
    <property type="project" value="TreeGrafter"/>
</dbReference>
<evidence type="ECO:0000313" key="5">
    <source>
        <dbReference type="EMBL" id="RFT64981.1"/>
    </source>
</evidence>
<organism evidence="4 6">
    <name type="scientific">Bacillus clarus</name>
    <dbReference type="NCBI Taxonomy" id="2338372"/>
    <lineage>
        <taxon>Bacteria</taxon>
        <taxon>Bacillati</taxon>
        <taxon>Bacillota</taxon>
        <taxon>Bacilli</taxon>
        <taxon>Bacillales</taxon>
        <taxon>Bacillaceae</taxon>
        <taxon>Bacillus</taxon>
        <taxon>Bacillus cereus group</taxon>
    </lineage>
</organism>
<keyword evidence="2" id="KW-0472">Membrane</keyword>
<reference evidence="5 7" key="2">
    <citation type="submission" date="2018-08" db="EMBL/GenBank/DDBJ databases">
        <title>Bacillus clarus sp. nov. strain PS00077A.</title>
        <authorList>
            <person name="Mendez Acevedo M."/>
            <person name="Carroll L."/>
            <person name="Mukherjee M."/>
            <person name="Wiedmann M."/>
            <person name="Kovac J."/>
        </authorList>
    </citation>
    <scope>NUCLEOTIDE SEQUENCE [LARGE SCALE GENOMIC DNA]</scope>
    <source>
        <strain evidence="5 7">PS00077A</strain>
    </source>
</reference>
<sequence length="311" mass="37122">MKQVLEIAKYWFQDDQIKAKSIGQKVIKITSNKQNYILKEKGSIKQLLAEIHTVEQLYKKDIEVQKLVKTRNSESYVVYKDKYYCMYEYIDGSVVEVKRVERLRELGDTIGNKIAKLHQALYSINHVDELIKCDLYKVVYEWAMPILEKNEQVHPEVIQKMYQLQKNLKEHITSLPKQIIHRDIHLSNLIFNDNEFQGFIDFELLEGNVRIFDLCYCFTSMLSELFTDDTLRRNWLHIVRNIFEGYYKQNALIREEFQAIWYVMLSIQIIFITYFVHSADLLKLNEEMFLWIFANKEAIENVVDPSYTTNV</sequence>
<dbReference type="AlphaFoldDB" id="A0A090YL32"/>
<dbReference type="EMBL" id="QVOD01000030">
    <property type="protein sequence ID" value="RFT64981.1"/>
    <property type="molecule type" value="Genomic_DNA"/>
</dbReference>
<proteinExistence type="inferred from homology"/>
<dbReference type="EMBL" id="JMQC01000008">
    <property type="protein sequence ID" value="KFM98597.1"/>
    <property type="molecule type" value="Genomic_DNA"/>
</dbReference>
<feature type="domain" description="Aminoglycoside phosphotransferase" evidence="3">
    <location>
        <begin position="27"/>
        <end position="223"/>
    </location>
</feature>
<evidence type="ECO:0000313" key="7">
    <source>
        <dbReference type="Proteomes" id="UP000264294"/>
    </source>
</evidence>
<accession>A0A090YL32</accession>
<dbReference type="InterPro" id="IPR011009">
    <property type="entry name" value="Kinase-like_dom_sf"/>
</dbReference>
<dbReference type="InterPro" id="IPR050249">
    <property type="entry name" value="Pseudomonas-type_ThrB"/>
</dbReference>
<dbReference type="Gene3D" id="3.90.1200.10">
    <property type="match status" value="1"/>
</dbReference>
<comment type="caution">
    <text evidence="4">The sequence shown here is derived from an EMBL/GenBank/DDBJ whole genome shotgun (WGS) entry which is preliminary data.</text>
</comment>
<comment type="similarity">
    <text evidence="1">Belongs to the pseudomonas-type ThrB family.</text>
</comment>
<evidence type="ECO:0000259" key="3">
    <source>
        <dbReference type="Pfam" id="PF01636"/>
    </source>
</evidence>
<dbReference type="Proteomes" id="UP000264294">
    <property type="component" value="Unassembled WGS sequence"/>
</dbReference>
<dbReference type="SUPFAM" id="SSF56112">
    <property type="entry name" value="Protein kinase-like (PK-like)"/>
    <property type="match status" value="1"/>
</dbReference>
<dbReference type="PANTHER" id="PTHR21064">
    <property type="entry name" value="AMINOGLYCOSIDE PHOSPHOTRANSFERASE DOMAIN-CONTAINING PROTEIN-RELATED"/>
    <property type="match status" value="1"/>
</dbReference>
<reference evidence="4 6" key="1">
    <citation type="submission" date="2014-04" db="EMBL/GenBank/DDBJ databases">
        <authorList>
            <person name="Bishop-Lilly K.A."/>
            <person name="Broomall S.M."/>
            <person name="Chain P.S."/>
            <person name="Chertkov O."/>
            <person name="Coyne S.R."/>
            <person name="Daligault H.E."/>
            <person name="Davenport K.W."/>
            <person name="Erkkila T."/>
            <person name="Frey K.G."/>
            <person name="Gibbons H.S."/>
            <person name="Gu W."/>
            <person name="Jaissle J."/>
            <person name="Johnson S.L."/>
            <person name="Koroleva G.I."/>
            <person name="Ladner J.T."/>
            <person name="Lo C.-C."/>
            <person name="Minogue T.D."/>
            <person name="Munk C."/>
            <person name="Palacios G.F."/>
            <person name="Redden C.L."/>
            <person name="Rosenzweig C.N."/>
            <person name="Scholz M.B."/>
            <person name="Teshima H."/>
            <person name="Xu Y."/>
        </authorList>
    </citation>
    <scope>NUCLEOTIDE SEQUENCE [LARGE SCALE GENOMIC DNA]</scope>
    <source>
        <strain evidence="4 6">BHP</strain>
    </source>
</reference>
<dbReference type="Gene3D" id="3.30.200.20">
    <property type="entry name" value="Phosphorylase Kinase, domain 1"/>
    <property type="match status" value="1"/>
</dbReference>
<dbReference type="PATRIC" id="fig|1405.8.peg.5343"/>
<evidence type="ECO:0000256" key="2">
    <source>
        <dbReference type="SAM" id="Phobius"/>
    </source>
</evidence>
<keyword evidence="7" id="KW-1185">Reference proteome</keyword>
<feature type="transmembrane region" description="Helical" evidence="2">
    <location>
        <begin position="259"/>
        <end position="276"/>
    </location>
</feature>
<dbReference type="InterPro" id="IPR002575">
    <property type="entry name" value="Aminoglycoside_PTrfase"/>
</dbReference>
<dbReference type="RefSeq" id="WP_042983933.1">
    <property type="nucleotide sequence ID" value="NZ_JMQC01000008.1"/>
</dbReference>